<organism evidence="6 7">
    <name type="scientific">Spirosoma telluris</name>
    <dbReference type="NCBI Taxonomy" id="2183553"/>
    <lineage>
        <taxon>Bacteria</taxon>
        <taxon>Pseudomonadati</taxon>
        <taxon>Bacteroidota</taxon>
        <taxon>Cytophagia</taxon>
        <taxon>Cytophagales</taxon>
        <taxon>Cytophagaceae</taxon>
        <taxon>Spirosoma</taxon>
    </lineage>
</organism>
<evidence type="ECO:0000313" key="7">
    <source>
        <dbReference type="Proteomes" id="UP000249016"/>
    </source>
</evidence>
<dbReference type="CDD" id="cd17535">
    <property type="entry name" value="REC_NarL-like"/>
    <property type="match status" value="1"/>
</dbReference>
<dbReference type="InterPro" id="IPR058245">
    <property type="entry name" value="NreC/VraR/RcsB-like_REC"/>
</dbReference>
<evidence type="ECO:0000256" key="2">
    <source>
        <dbReference type="ARBA" id="ARBA00023125"/>
    </source>
</evidence>
<evidence type="ECO:0000256" key="3">
    <source>
        <dbReference type="PROSITE-ProRule" id="PRU00169"/>
    </source>
</evidence>
<dbReference type="Gene3D" id="3.40.50.2300">
    <property type="match status" value="1"/>
</dbReference>
<evidence type="ECO:0000259" key="5">
    <source>
        <dbReference type="PROSITE" id="PS50110"/>
    </source>
</evidence>
<dbReference type="GO" id="GO:0000160">
    <property type="term" value="P:phosphorelay signal transduction system"/>
    <property type="evidence" value="ECO:0007669"/>
    <property type="project" value="InterPro"/>
</dbReference>
<dbReference type="PROSITE" id="PS50043">
    <property type="entry name" value="HTH_LUXR_2"/>
    <property type="match status" value="1"/>
</dbReference>
<feature type="modified residue" description="4-aspartylphosphate" evidence="3">
    <location>
        <position position="57"/>
    </location>
</feature>
<dbReference type="PANTHER" id="PTHR43214">
    <property type="entry name" value="TWO-COMPONENT RESPONSE REGULATOR"/>
    <property type="match status" value="1"/>
</dbReference>
<dbReference type="InterPro" id="IPR001789">
    <property type="entry name" value="Sig_transdc_resp-reg_receiver"/>
</dbReference>
<dbReference type="InterPro" id="IPR039420">
    <property type="entry name" value="WalR-like"/>
</dbReference>
<dbReference type="PROSITE" id="PS50110">
    <property type="entry name" value="RESPONSE_REGULATORY"/>
    <property type="match status" value="1"/>
</dbReference>
<dbReference type="Proteomes" id="UP000249016">
    <property type="component" value="Unassembled WGS sequence"/>
</dbReference>
<dbReference type="PRINTS" id="PR00038">
    <property type="entry name" value="HTHLUXR"/>
</dbReference>
<dbReference type="OrthoDB" id="9797341at2"/>
<dbReference type="PANTHER" id="PTHR43214:SF43">
    <property type="entry name" value="TWO-COMPONENT RESPONSE REGULATOR"/>
    <property type="match status" value="1"/>
</dbReference>
<dbReference type="InterPro" id="IPR016032">
    <property type="entry name" value="Sig_transdc_resp-reg_C-effctor"/>
</dbReference>
<keyword evidence="7" id="KW-1185">Reference proteome</keyword>
<keyword evidence="2 6" id="KW-0238">DNA-binding</keyword>
<dbReference type="InterPro" id="IPR011006">
    <property type="entry name" value="CheY-like_superfamily"/>
</dbReference>
<gene>
    <name evidence="6" type="ORF">HMF3257_36795</name>
</gene>
<reference evidence="6 7" key="1">
    <citation type="submission" date="2018-06" db="EMBL/GenBank/DDBJ databases">
        <title>Spirosoma sp. HMF3257 Genome sequencing and assembly.</title>
        <authorList>
            <person name="Kang H."/>
            <person name="Cha I."/>
            <person name="Kim H."/>
            <person name="Kang J."/>
            <person name="Joh K."/>
        </authorList>
    </citation>
    <scope>NUCLEOTIDE SEQUENCE [LARGE SCALE GENOMIC DNA]</scope>
    <source>
        <strain evidence="6 7">HMF3257</strain>
    </source>
</reference>
<sequence length="217" mass="24195">MPSPIRVLLTDDHEIILDSLSLLLSRIDSVEVVGTLIDSRQVVNFLEENEVDILLTDMDMPLLNGINLTLQVRQHFPQLKILMLTVSEDADRIREAFRAGISGYVMKRAGKAELEKAIKTLARGEKYFSESVMTQLMALPVDPVRPSDEAPAPLVPLTDREIEIIKLVAQELSTNAIAEKLFISPGTVETHRHNILRKLGVKNSIGIIKYAVKHGLL</sequence>
<dbReference type="SUPFAM" id="SSF52172">
    <property type="entry name" value="CheY-like"/>
    <property type="match status" value="1"/>
</dbReference>
<comment type="caution">
    <text evidence="6">The sequence shown here is derived from an EMBL/GenBank/DDBJ whole genome shotgun (WGS) entry which is preliminary data.</text>
</comment>
<dbReference type="CDD" id="cd06170">
    <property type="entry name" value="LuxR_C_like"/>
    <property type="match status" value="1"/>
</dbReference>
<dbReference type="SMART" id="SM00421">
    <property type="entry name" value="HTH_LUXR"/>
    <property type="match status" value="1"/>
</dbReference>
<dbReference type="SMART" id="SM00448">
    <property type="entry name" value="REC"/>
    <property type="match status" value="1"/>
</dbReference>
<proteinExistence type="predicted"/>
<dbReference type="GO" id="GO:0006355">
    <property type="term" value="P:regulation of DNA-templated transcription"/>
    <property type="evidence" value="ECO:0007669"/>
    <property type="project" value="InterPro"/>
</dbReference>
<keyword evidence="1 3" id="KW-0597">Phosphoprotein</keyword>
<evidence type="ECO:0000256" key="1">
    <source>
        <dbReference type="ARBA" id="ARBA00022553"/>
    </source>
</evidence>
<protein>
    <submittedName>
        <fullName evidence="6">DNA-binding response regulator</fullName>
    </submittedName>
</protein>
<dbReference type="Pfam" id="PF00072">
    <property type="entry name" value="Response_reg"/>
    <property type="match status" value="1"/>
</dbReference>
<dbReference type="Pfam" id="PF00196">
    <property type="entry name" value="GerE"/>
    <property type="match status" value="1"/>
</dbReference>
<accession>A0A327NVX7</accession>
<dbReference type="GO" id="GO:0003677">
    <property type="term" value="F:DNA binding"/>
    <property type="evidence" value="ECO:0007669"/>
    <property type="project" value="UniProtKB-KW"/>
</dbReference>
<evidence type="ECO:0000313" key="6">
    <source>
        <dbReference type="EMBL" id="RAI78753.1"/>
    </source>
</evidence>
<dbReference type="EMBL" id="QLII01000001">
    <property type="protein sequence ID" value="RAI78753.1"/>
    <property type="molecule type" value="Genomic_DNA"/>
</dbReference>
<evidence type="ECO:0000259" key="4">
    <source>
        <dbReference type="PROSITE" id="PS50043"/>
    </source>
</evidence>
<feature type="domain" description="Response regulatory" evidence="5">
    <location>
        <begin position="6"/>
        <end position="122"/>
    </location>
</feature>
<dbReference type="SUPFAM" id="SSF46894">
    <property type="entry name" value="C-terminal effector domain of the bipartite response regulators"/>
    <property type="match status" value="1"/>
</dbReference>
<dbReference type="InterPro" id="IPR000792">
    <property type="entry name" value="Tscrpt_reg_LuxR_C"/>
</dbReference>
<dbReference type="RefSeq" id="WP_111349855.1">
    <property type="nucleotide sequence ID" value="NZ_QLII01000001.1"/>
</dbReference>
<dbReference type="AlphaFoldDB" id="A0A327NVX7"/>
<name>A0A327NVX7_9BACT</name>
<feature type="domain" description="HTH luxR-type" evidence="4">
    <location>
        <begin position="150"/>
        <end position="215"/>
    </location>
</feature>